<sequence>MKRAFAHDRTMHTFRLSTRKVDGKNTHESRDIVNLPLIVIKSDPTESPFRRCSSGYELIMFVVEQSLGI</sequence>
<keyword evidence="2" id="KW-1185">Reference proteome</keyword>
<dbReference type="AlphaFoldDB" id="A0AAD4BSK2"/>
<dbReference type="Proteomes" id="UP001194468">
    <property type="component" value="Unassembled WGS sequence"/>
</dbReference>
<name>A0AAD4BSK2_BOLED</name>
<reference evidence="1" key="1">
    <citation type="submission" date="2019-10" db="EMBL/GenBank/DDBJ databases">
        <authorList>
            <consortium name="DOE Joint Genome Institute"/>
            <person name="Kuo A."/>
            <person name="Miyauchi S."/>
            <person name="Kiss E."/>
            <person name="Drula E."/>
            <person name="Kohler A."/>
            <person name="Sanchez-Garcia M."/>
            <person name="Andreopoulos B."/>
            <person name="Barry K.W."/>
            <person name="Bonito G."/>
            <person name="Buee M."/>
            <person name="Carver A."/>
            <person name="Chen C."/>
            <person name="Cichocki N."/>
            <person name="Clum A."/>
            <person name="Culley D."/>
            <person name="Crous P.W."/>
            <person name="Fauchery L."/>
            <person name="Girlanda M."/>
            <person name="Hayes R."/>
            <person name="Keri Z."/>
            <person name="LaButti K."/>
            <person name="Lipzen A."/>
            <person name="Lombard V."/>
            <person name="Magnuson J."/>
            <person name="Maillard F."/>
            <person name="Morin E."/>
            <person name="Murat C."/>
            <person name="Nolan M."/>
            <person name="Ohm R."/>
            <person name="Pangilinan J."/>
            <person name="Pereira M."/>
            <person name="Perotto S."/>
            <person name="Peter M."/>
            <person name="Riley R."/>
            <person name="Sitrit Y."/>
            <person name="Stielow B."/>
            <person name="Szollosi G."/>
            <person name="Zifcakova L."/>
            <person name="Stursova M."/>
            <person name="Spatafora J.W."/>
            <person name="Tedersoo L."/>
            <person name="Vaario L.-M."/>
            <person name="Yamada A."/>
            <person name="Yan M."/>
            <person name="Wang P."/>
            <person name="Xu J."/>
            <person name="Bruns T."/>
            <person name="Baldrian P."/>
            <person name="Vilgalys R."/>
            <person name="Henrissat B."/>
            <person name="Grigoriev I.V."/>
            <person name="Hibbett D."/>
            <person name="Nagy L.G."/>
            <person name="Martin F.M."/>
        </authorList>
    </citation>
    <scope>NUCLEOTIDE SEQUENCE</scope>
    <source>
        <strain evidence="1">BED1</strain>
    </source>
</reference>
<dbReference type="EMBL" id="WHUW01000016">
    <property type="protein sequence ID" value="KAF8438357.1"/>
    <property type="molecule type" value="Genomic_DNA"/>
</dbReference>
<proteinExistence type="predicted"/>
<evidence type="ECO:0000313" key="1">
    <source>
        <dbReference type="EMBL" id="KAF8438357.1"/>
    </source>
</evidence>
<reference evidence="1" key="2">
    <citation type="journal article" date="2020" name="Nat. Commun.">
        <title>Large-scale genome sequencing of mycorrhizal fungi provides insights into the early evolution of symbiotic traits.</title>
        <authorList>
            <person name="Miyauchi S."/>
            <person name="Kiss E."/>
            <person name="Kuo A."/>
            <person name="Drula E."/>
            <person name="Kohler A."/>
            <person name="Sanchez-Garcia M."/>
            <person name="Morin E."/>
            <person name="Andreopoulos B."/>
            <person name="Barry K.W."/>
            <person name="Bonito G."/>
            <person name="Buee M."/>
            <person name="Carver A."/>
            <person name="Chen C."/>
            <person name="Cichocki N."/>
            <person name="Clum A."/>
            <person name="Culley D."/>
            <person name="Crous P.W."/>
            <person name="Fauchery L."/>
            <person name="Girlanda M."/>
            <person name="Hayes R.D."/>
            <person name="Keri Z."/>
            <person name="LaButti K."/>
            <person name="Lipzen A."/>
            <person name="Lombard V."/>
            <person name="Magnuson J."/>
            <person name="Maillard F."/>
            <person name="Murat C."/>
            <person name="Nolan M."/>
            <person name="Ohm R.A."/>
            <person name="Pangilinan J."/>
            <person name="Pereira M.F."/>
            <person name="Perotto S."/>
            <person name="Peter M."/>
            <person name="Pfister S."/>
            <person name="Riley R."/>
            <person name="Sitrit Y."/>
            <person name="Stielow J.B."/>
            <person name="Szollosi G."/>
            <person name="Zifcakova L."/>
            <person name="Stursova M."/>
            <person name="Spatafora J.W."/>
            <person name="Tedersoo L."/>
            <person name="Vaario L.M."/>
            <person name="Yamada A."/>
            <person name="Yan M."/>
            <person name="Wang P."/>
            <person name="Xu J."/>
            <person name="Bruns T."/>
            <person name="Baldrian P."/>
            <person name="Vilgalys R."/>
            <person name="Dunand C."/>
            <person name="Henrissat B."/>
            <person name="Grigoriev I.V."/>
            <person name="Hibbett D."/>
            <person name="Nagy L.G."/>
            <person name="Martin F.M."/>
        </authorList>
    </citation>
    <scope>NUCLEOTIDE SEQUENCE</scope>
    <source>
        <strain evidence="1">BED1</strain>
    </source>
</reference>
<accession>A0AAD4BSK2</accession>
<evidence type="ECO:0000313" key="2">
    <source>
        <dbReference type="Proteomes" id="UP001194468"/>
    </source>
</evidence>
<organism evidence="1 2">
    <name type="scientific">Boletus edulis BED1</name>
    <dbReference type="NCBI Taxonomy" id="1328754"/>
    <lineage>
        <taxon>Eukaryota</taxon>
        <taxon>Fungi</taxon>
        <taxon>Dikarya</taxon>
        <taxon>Basidiomycota</taxon>
        <taxon>Agaricomycotina</taxon>
        <taxon>Agaricomycetes</taxon>
        <taxon>Agaricomycetidae</taxon>
        <taxon>Boletales</taxon>
        <taxon>Boletineae</taxon>
        <taxon>Boletaceae</taxon>
        <taxon>Boletoideae</taxon>
        <taxon>Boletus</taxon>
    </lineage>
</organism>
<protein>
    <submittedName>
        <fullName evidence="1">Uncharacterized protein</fullName>
    </submittedName>
</protein>
<gene>
    <name evidence="1" type="ORF">L210DRAFT_3543661</name>
</gene>
<comment type="caution">
    <text evidence="1">The sequence shown here is derived from an EMBL/GenBank/DDBJ whole genome shotgun (WGS) entry which is preliminary data.</text>
</comment>